<feature type="signal peptide" evidence="1">
    <location>
        <begin position="1"/>
        <end position="23"/>
    </location>
</feature>
<reference evidence="2" key="1">
    <citation type="journal article" date="2021" name="PeerJ">
        <title>Extensive microbial diversity within the chicken gut microbiome revealed by metagenomics and culture.</title>
        <authorList>
            <person name="Gilroy R."/>
            <person name="Ravi A."/>
            <person name="Getino M."/>
            <person name="Pursley I."/>
            <person name="Horton D.L."/>
            <person name="Alikhan N.F."/>
            <person name="Baker D."/>
            <person name="Gharbi K."/>
            <person name="Hall N."/>
            <person name="Watson M."/>
            <person name="Adriaenssens E.M."/>
            <person name="Foster-Nyarko E."/>
            <person name="Jarju S."/>
            <person name="Secka A."/>
            <person name="Antonio M."/>
            <person name="Oren A."/>
            <person name="Chaudhuri R.R."/>
            <person name="La Ragione R."/>
            <person name="Hildebrand F."/>
            <person name="Pallen M.J."/>
        </authorList>
    </citation>
    <scope>NUCLEOTIDE SEQUENCE</scope>
    <source>
        <strain evidence="2">811</strain>
    </source>
</reference>
<accession>A0A9D2AG74</accession>
<evidence type="ECO:0000256" key="1">
    <source>
        <dbReference type="SAM" id="SignalP"/>
    </source>
</evidence>
<organism evidence="2 3">
    <name type="scientific">Candidatus Borkfalkia faecipullorum</name>
    <dbReference type="NCBI Taxonomy" id="2838510"/>
    <lineage>
        <taxon>Bacteria</taxon>
        <taxon>Bacillati</taxon>
        <taxon>Bacillota</taxon>
        <taxon>Clostridia</taxon>
        <taxon>Christensenellales</taxon>
        <taxon>Christensenellaceae</taxon>
        <taxon>Candidatus Borkfalkia</taxon>
    </lineage>
</organism>
<evidence type="ECO:0000313" key="3">
    <source>
        <dbReference type="Proteomes" id="UP000824204"/>
    </source>
</evidence>
<sequence length="1007" mass="110137">MKGKSVLALAMLCMMSFAVPVMAATTQDRRENSVPELTQPVEVAERYMLGDVLKLTDSQMVVDGTSYSAKYILHYPSGLAYAGTEAVLNETGKYSLEYKSIVDGVVKTVEKDFIVVDELYSVVGKVSSAYYGKHPKYAQDKTGIVASIANGEKLEYNRTIDLTGKTSKDSIVKIAVTPETPGVSDAEHIVFKFTDLYDPDNYVTVTAKKVQAAQAGASWAETASYVTANGAGQLPIGLEATSSGETVWEGGTYKLHRNNAYGASVKFSIPGTPNHPAIAEADVGSELLSVSFDYDQRRVYVNNTIVVDLDDPTFYGSVRWNGFTTGECTMSISGANYNASTMNLIITEVDGVTDFEENVLLDTEAPEITLETENVPDAVVGKPFAIPKATGYDKVDKEVAVSCLVYKSYNTPSQSRLQVSDNKFTPSAAGEYLIIYTASDKYGNTTQTTYTVNAVQKETELTIALGDKGSMQAAVGTVVTVADYELSNASGSTNVEITAVSGEHEYKVENLQFRPMYAGTYTIEYKYSDYIDTKTETYEIEVTKDGAPVIEAEASLPKYLIKGALYQTPSLSGFNFVNGEPQETQADLYVSDDGGARRQHTAEKFVSYADEYCELVFVIGDTEKSYRIPVIDVGYGGRLDISKYFLGDFTAERGNSSITFESTSDNTSLEFIRPVQVFDFYLNFNVPKELNAYSAVTVWLTDIANPEIGLKFVYEKDAEGRSRFSLNDGTKYPVTADFFGGQGYFEATYDAAEKKVMPTSSISVQVETDFNGNAWNGFPSSQAYLRIELTGKTGTGKAGIVLNKLNNQPLSKIQSDIISPEVTMTSSRGYKDVGEVFTIVPSFAMDVLDPDITFTMYVKDPNGEYVTAKDGTLLNEKADPTKSYEIVLESFGRYEVYYSAADSNGKEMIYSYMLTVSDIVAPEVELTDKVTEAKVGETVLIAETEITDNLSKEFTVVRYLELPNGSLVSLPGNSFIANMAGEYSVWYYVTDEAGNTAITGYTVTVTE</sequence>
<comment type="caution">
    <text evidence="2">The sequence shown here is derived from an EMBL/GenBank/DDBJ whole genome shotgun (WGS) entry which is preliminary data.</text>
</comment>
<reference evidence="2" key="2">
    <citation type="submission" date="2021-04" db="EMBL/GenBank/DDBJ databases">
        <authorList>
            <person name="Gilroy R."/>
        </authorList>
    </citation>
    <scope>NUCLEOTIDE SEQUENCE</scope>
    <source>
        <strain evidence="2">811</strain>
    </source>
</reference>
<dbReference type="EMBL" id="DXFX01000058">
    <property type="protein sequence ID" value="HIX07735.1"/>
    <property type="molecule type" value="Genomic_DNA"/>
</dbReference>
<dbReference type="AlphaFoldDB" id="A0A9D2AG74"/>
<proteinExistence type="predicted"/>
<name>A0A9D2AG74_9FIRM</name>
<evidence type="ECO:0008006" key="4">
    <source>
        <dbReference type="Google" id="ProtNLM"/>
    </source>
</evidence>
<dbReference type="Proteomes" id="UP000824204">
    <property type="component" value="Unassembled WGS sequence"/>
</dbReference>
<dbReference type="Gene3D" id="2.60.40.10">
    <property type="entry name" value="Immunoglobulins"/>
    <property type="match status" value="1"/>
</dbReference>
<feature type="chain" id="PRO_5039401778" description="HYR domain-containing protein" evidence="1">
    <location>
        <begin position="24"/>
        <end position="1007"/>
    </location>
</feature>
<gene>
    <name evidence="2" type="ORF">H9741_04645</name>
</gene>
<keyword evidence="1" id="KW-0732">Signal</keyword>
<protein>
    <recommendedName>
        <fullName evidence="4">HYR domain-containing protein</fullName>
    </recommendedName>
</protein>
<evidence type="ECO:0000313" key="2">
    <source>
        <dbReference type="EMBL" id="HIX07735.1"/>
    </source>
</evidence>
<dbReference type="InterPro" id="IPR013783">
    <property type="entry name" value="Ig-like_fold"/>
</dbReference>